<feature type="transmembrane region" description="Helical" evidence="6">
    <location>
        <begin position="317"/>
        <end position="334"/>
    </location>
</feature>
<keyword evidence="5 6" id="KW-0472">Membrane</keyword>
<reference evidence="8 9" key="1">
    <citation type="submission" date="2023-07" db="EMBL/GenBank/DDBJ databases">
        <title>Sorghum-associated microbial communities from plants grown in Nebraska, USA.</title>
        <authorList>
            <person name="Schachtman D."/>
        </authorList>
    </citation>
    <scope>NUCLEOTIDE SEQUENCE [LARGE SCALE GENOMIC DNA]</scope>
    <source>
        <strain evidence="8 9">3262</strain>
    </source>
</reference>
<dbReference type="InterPro" id="IPR003834">
    <property type="entry name" value="Cyt_c_assmbl_TM_dom"/>
</dbReference>
<sequence length="579" mass="62785">MKLLTKGAYLRTALVVLTALIIFCAAATRPVYAVQKNKADTVSISDIQFTDIPTAADSVAIRKKAADSAAKAAAVKHAAPKPEKPKTLWQIFIEGLLGGFTAVILPCIYPLLPLTVSFFTKKSGSRSKAVFQSLIYGVSIIVIYVTLGLLISVIFGSDALNELATNGIFNIFFFLLLVVFGISFLGAFEITLPSSLANKLDENADKGGLAGIFFMASTLVVVSFSCTGPIIGTLLVDAASKGDRLGPAIGMFGFSLALALPFTIFALFPSALKSLPKSGGWLNSVKVVLGFLELAFALKFLSNVDLAYHWNWFDREIFLSLWIAIGLLTGLYLIGKIKFSHDSDMPYLSVPRTFLAIVVFAFVIYMVPGLWGAPLKSISAFLPPEATQDFNLSSVPDGSGSSSPAQATVPVPASIGEKKYAGNYTRIKTRGLDSWYDYDQALLVSKATHKPILIDFTGFNCVNCRKMEANVWSDPEVFRRLKNDFVLLQLVVDDKAALPPQEQFVSDYSGKKITTLGGKWSDLEAKRFNSNSQPLYVMLDSNGDMLKDKSGAEIASSPANYDIPSYIKFLDSGIAAYKK</sequence>
<feature type="transmembrane region" description="Helical" evidence="6">
    <location>
        <begin position="88"/>
        <end position="112"/>
    </location>
</feature>
<dbReference type="Proteomes" id="UP001247620">
    <property type="component" value="Unassembled WGS sequence"/>
</dbReference>
<dbReference type="Gene3D" id="3.40.30.10">
    <property type="entry name" value="Glutaredoxin"/>
    <property type="match status" value="1"/>
</dbReference>
<dbReference type="InterPro" id="IPR036249">
    <property type="entry name" value="Thioredoxin-like_sf"/>
</dbReference>
<gene>
    <name evidence="8" type="ORF">J2W55_001760</name>
</gene>
<feature type="transmembrane region" description="Helical" evidence="6">
    <location>
        <begin position="133"/>
        <end position="155"/>
    </location>
</feature>
<evidence type="ECO:0000313" key="9">
    <source>
        <dbReference type="Proteomes" id="UP001247620"/>
    </source>
</evidence>
<name>A0ABU1T985_9SPHI</name>
<accession>A0ABU1T985</accession>
<evidence type="ECO:0000256" key="2">
    <source>
        <dbReference type="ARBA" id="ARBA00022692"/>
    </source>
</evidence>
<dbReference type="GO" id="GO:0047134">
    <property type="term" value="F:protein-disulfide reductase [NAD(P)H] activity"/>
    <property type="evidence" value="ECO:0007669"/>
    <property type="project" value="UniProtKB-EC"/>
</dbReference>
<dbReference type="Pfam" id="PF02683">
    <property type="entry name" value="DsbD_TM"/>
    <property type="match status" value="1"/>
</dbReference>
<dbReference type="SUPFAM" id="SSF52833">
    <property type="entry name" value="Thioredoxin-like"/>
    <property type="match status" value="1"/>
</dbReference>
<dbReference type="Pfam" id="PF13899">
    <property type="entry name" value="Thioredoxin_7"/>
    <property type="match status" value="1"/>
</dbReference>
<dbReference type="EMBL" id="JAVDUU010000002">
    <property type="protein sequence ID" value="MDR6941918.1"/>
    <property type="molecule type" value="Genomic_DNA"/>
</dbReference>
<keyword evidence="2 6" id="KW-0812">Transmembrane</keyword>
<keyword evidence="4 6" id="KW-1133">Transmembrane helix</keyword>
<feature type="transmembrane region" description="Helical" evidence="6">
    <location>
        <begin position="209"/>
        <end position="236"/>
    </location>
</feature>
<evidence type="ECO:0000256" key="1">
    <source>
        <dbReference type="ARBA" id="ARBA00004141"/>
    </source>
</evidence>
<dbReference type="PANTHER" id="PTHR32234:SF0">
    <property type="entry name" value="THIOL:DISULFIDE INTERCHANGE PROTEIN DSBD"/>
    <property type="match status" value="1"/>
</dbReference>
<evidence type="ECO:0000259" key="7">
    <source>
        <dbReference type="Pfam" id="PF02683"/>
    </source>
</evidence>
<proteinExistence type="predicted"/>
<protein>
    <submittedName>
        <fullName evidence="8">Thiol:disulfide interchange protein DsbD</fullName>
        <ecNumber evidence="8">1.8.1.8</ecNumber>
    </submittedName>
</protein>
<feature type="transmembrane region" description="Helical" evidence="6">
    <location>
        <begin position="167"/>
        <end position="188"/>
    </location>
</feature>
<keyword evidence="9" id="KW-1185">Reference proteome</keyword>
<dbReference type="RefSeq" id="WP_310094411.1">
    <property type="nucleotide sequence ID" value="NZ_JAVDUU010000002.1"/>
</dbReference>
<feature type="transmembrane region" description="Helical" evidence="6">
    <location>
        <begin position="280"/>
        <end position="297"/>
    </location>
</feature>
<evidence type="ECO:0000256" key="6">
    <source>
        <dbReference type="SAM" id="Phobius"/>
    </source>
</evidence>
<comment type="subcellular location">
    <subcellularLocation>
        <location evidence="1">Membrane</location>
        <topology evidence="1">Multi-pass membrane protein</topology>
    </subcellularLocation>
</comment>
<organism evidence="8 9">
    <name type="scientific">Mucilaginibacter pocheonensis</name>
    <dbReference type="NCBI Taxonomy" id="398050"/>
    <lineage>
        <taxon>Bacteria</taxon>
        <taxon>Pseudomonadati</taxon>
        <taxon>Bacteroidota</taxon>
        <taxon>Sphingobacteriia</taxon>
        <taxon>Sphingobacteriales</taxon>
        <taxon>Sphingobacteriaceae</taxon>
        <taxon>Mucilaginibacter</taxon>
    </lineage>
</organism>
<dbReference type="PANTHER" id="PTHR32234">
    <property type="entry name" value="THIOL:DISULFIDE INTERCHANGE PROTEIN DSBD"/>
    <property type="match status" value="1"/>
</dbReference>
<evidence type="ECO:0000313" key="8">
    <source>
        <dbReference type="EMBL" id="MDR6941918.1"/>
    </source>
</evidence>
<evidence type="ECO:0000256" key="3">
    <source>
        <dbReference type="ARBA" id="ARBA00022748"/>
    </source>
</evidence>
<keyword evidence="3" id="KW-0201">Cytochrome c-type biogenesis</keyword>
<feature type="domain" description="Cytochrome C biogenesis protein transmembrane" evidence="7">
    <location>
        <begin position="91"/>
        <end position="303"/>
    </location>
</feature>
<dbReference type="EC" id="1.8.1.8" evidence="8"/>
<evidence type="ECO:0000256" key="4">
    <source>
        <dbReference type="ARBA" id="ARBA00022989"/>
    </source>
</evidence>
<feature type="transmembrane region" description="Helical" evidence="6">
    <location>
        <begin position="354"/>
        <end position="373"/>
    </location>
</feature>
<evidence type="ECO:0000256" key="5">
    <source>
        <dbReference type="ARBA" id="ARBA00023136"/>
    </source>
</evidence>
<keyword evidence="8" id="KW-0560">Oxidoreductase</keyword>
<feature type="transmembrane region" description="Helical" evidence="6">
    <location>
        <begin position="248"/>
        <end position="268"/>
    </location>
</feature>
<comment type="caution">
    <text evidence="8">The sequence shown here is derived from an EMBL/GenBank/DDBJ whole genome shotgun (WGS) entry which is preliminary data.</text>
</comment>